<accession>A0AAD7JVX5</accession>
<sequence>MSFISNVNHLTLGEGVYNNVQGNIVHNTVHNTFYGRKRRIEDGPDVLPSLEPARKRRRDDEEDGIEVILNRHLKLTLQIGNGPEYLLHAGETEGRAVIVKVFNAGPTVRERLESTVCLSKRLLHPNVLQIEGVSSPASSIQFIAYQNDGVSQRGLEAHD</sequence>
<dbReference type="Proteomes" id="UP001215280">
    <property type="component" value="Unassembled WGS sequence"/>
</dbReference>
<reference evidence="1" key="1">
    <citation type="submission" date="2023-03" db="EMBL/GenBank/DDBJ databases">
        <title>Massive genome expansion in bonnet fungi (Mycena s.s.) driven by repeated elements and novel gene families across ecological guilds.</title>
        <authorList>
            <consortium name="Lawrence Berkeley National Laboratory"/>
            <person name="Harder C.B."/>
            <person name="Miyauchi S."/>
            <person name="Viragh M."/>
            <person name="Kuo A."/>
            <person name="Thoen E."/>
            <person name="Andreopoulos B."/>
            <person name="Lu D."/>
            <person name="Skrede I."/>
            <person name="Drula E."/>
            <person name="Henrissat B."/>
            <person name="Morin E."/>
            <person name="Kohler A."/>
            <person name="Barry K."/>
            <person name="LaButti K."/>
            <person name="Morin E."/>
            <person name="Salamov A."/>
            <person name="Lipzen A."/>
            <person name="Mereny Z."/>
            <person name="Hegedus B."/>
            <person name="Baldrian P."/>
            <person name="Stursova M."/>
            <person name="Weitz H."/>
            <person name="Taylor A."/>
            <person name="Grigoriev I.V."/>
            <person name="Nagy L.G."/>
            <person name="Martin F."/>
            <person name="Kauserud H."/>
        </authorList>
    </citation>
    <scope>NUCLEOTIDE SEQUENCE</scope>
    <source>
        <strain evidence="1">CBHHK188m</strain>
    </source>
</reference>
<gene>
    <name evidence="1" type="ORF">DFH07DRAFT_147752</name>
</gene>
<evidence type="ECO:0000313" key="1">
    <source>
        <dbReference type="EMBL" id="KAJ7772925.1"/>
    </source>
</evidence>
<dbReference type="AlphaFoldDB" id="A0AAD7JVX5"/>
<comment type="caution">
    <text evidence="1">The sequence shown here is derived from an EMBL/GenBank/DDBJ whole genome shotgun (WGS) entry which is preliminary data.</text>
</comment>
<name>A0AAD7JVX5_9AGAR</name>
<evidence type="ECO:0008006" key="3">
    <source>
        <dbReference type="Google" id="ProtNLM"/>
    </source>
</evidence>
<keyword evidence="2" id="KW-1185">Reference proteome</keyword>
<dbReference type="EMBL" id="JARJLG010000018">
    <property type="protein sequence ID" value="KAJ7772925.1"/>
    <property type="molecule type" value="Genomic_DNA"/>
</dbReference>
<protein>
    <recommendedName>
        <fullName evidence="3">Protein kinase domain-containing protein</fullName>
    </recommendedName>
</protein>
<organism evidence="1 2">
    <name type="scientific">Mycena maculata</name>
    <dbReference type="NCBI Taxonomy" id="230809"/>
    <lineage>
        <taxon>Eukaryota</taxon>
        <taxon>Fungi</taxon>
        <taxon>Dikarya</taxon>
        <taxon>Basidiomycota</taxon>
        <taxon>Agaricomycotina</taxon>
        <taxon>Agaricomycetes</taxon>
        <taxon>Agaricomycetidae</taxon>
        <taxon>Agaricales</taxon>
        <taxon>Marasmiineae</taxon>
        <taxon>Mycenaceae</taxon>
        <taxon>Mycena</taxon>
    </lineage>
</organism>
<proteinExistence type="predicted"/>
<evidence type="ECO:0000313" key="2">
    <source>
        <dbReference type="Proteomes" id="UP001215280"/>
    </source>
</evidence>